<gene>
    <name evidence="4" type="ORF">PHACADRAFT_106717</name>
</gene>
<dbReference type="InterPro" id="IPR048661">
    <property type="entry name" value="CPL1-like"/>
</dbReference>
<evidence type="ECO:0000313" key="5">
    <source>
        <dbReference type="Proteomes" id="UP000008370"/>
    </source>
</evidence>
<dbReference type="GeneID" id="18907411"/>
<evidence type="ECO:0000256" key="1">
    <source>
        <dbReference type="SAM" id="MobiDB-lite"/>
    </source>
</evidence>
<dbReference type="EMBL" id="JH930480">
    <property type="protein sequence ID" value="EKM49722.1"/>
    <property type="molecule type" value="Genomic_DNA"/>
</dbReference>
<dbReference type="SUPFAM" id="SSF57184">
    <property type="entry name" value="Growth factor receptor domain"/>
    <property type="match status" value="1"/>
</dbReference>
<reference evidence="4 5" key="1">
    <citation type="journal article" date="2012" name="BMC Genomics">
        <title>Comparative genomics of the white-rot fungi, Phanerochaete carnosa and P. chrysosporium, to elucidate the genetic basis of the distinct wood types they colonize.</title>
        <authorList>
            <person name="Suzuki H."/>
            <person name="MacDonald J."/>
            <person name="Syed K."/>
            <person name="Salamov A."/>
            <person name="Hori C."/>
            <person name="Aerts A."/>
            <person name="Henrissat B."/>
            <person name="Wiebenga A."/>
            <person name="vanKuyk P.A."/>
            <person name="Barry K."/>
            <person name="Lindquist E."/>
            <person name="LaButti K."/>
            <person name="Lapidus A."/>
            <person name="Lucas S."/>
            <person name="Coutinho P."/>
            <person name="Gong Y."/>
            <person name="Samejima M."/>
            <person name="Mahadevan R."/>
            <person name="Abou-Zaid M."/>
            <person name="de Vries R.P."/>
            <person name="Igarashi K."/>
            <person name="Yadav J.S."/>
            <person name="Grigoriev I.V."/>
            <person name="Master E.R."/>
        </authorList>
    </citation>
    <scope>NUCLEOTIDE SEQUENCE [LARGE SCALE GENOMIC DNA]</scope>
    <source>
        <strain evidence="4 5">HHB-10118-sp</strain>
    </source>
</reference>
<dbReference type="AlphaFoldDB" id="K5WHL5"/>
<proteinExistence type="predicted"/>
<dbReference type="PANTHER" id="PTHR35192">
    <property type="entry name" value="PROTEIN, PUTATIVE-RELATED"/>
    <property type="match status" value="1"/>
</dbReference>
<evidence type="ECO:0000259" key="3">
    <source>
        <dbReference type="Pfam" id="PF21671"/>
    </source>
</evidence>
<dbReference type="SMART" id="SM01411">
    <property type="entry name" value="Ephrin_rec_like"/>
    <property type="match status" value="2"/>
</dbReference>
<evidence type="ECO:0000259" key="2">
    <source>
        <dbReference type="Pfam" id="PF07699"/>
    </source>
</evidence>
<dbReference type="Proteomes" id="UP000008370">
    <property type="component" value="Unassembled WGS sequence"/>
</dbReference>
<dbReference type="Pfam" id="PF21671">
    <property type="entry name" value="CPL1-like"/>
    <property type="match status" value="1"/>
</dbReference>
<evidence type="ECO:0000313" key="4">
    <source>
        <dbReference type="EMBL" id="EKM49722.1"/>
    </source>
</evidence>
<dbReference type="HOGENOM" id="CLU_058493_0_0_1"/>
<keyword evidence="5" id="KW-1185">Reference proteome</keyword>
<feature type="domain" description="Tyrosine-protein kinase ephrin type A/B receptor-like" evidence="2">
    <location>
        <begin position="84"/>
        <end position="136"/>
    </location>
</feature>
<dbReference type="RefSeq" id="XP_007401779.1">
    <property type="nucleotide sequence ID" value="XM_007401717.1"/>
</dbReference>
<evidence type="ECO:0008006" key="6">
    <source>
        <dbReference type="Google" id="ProtNLM"/>
    </source>
</evidence>
<feature type="domain" description="Protein CPL1-like" evidence="3">
    <location>
        <begin position="201"/>
        <end position="252"/>
    </location>
</feature>
<dbReference type="PANTHER" id="PTHR35192:SF2">
    <property type="entry name" value="APPLE DOMAIN-CONTAINING PROTEIN"/>
    <property type="match status" value="1"/>
</dbReference>
<dbReference type="KEGG" id="pco:PHACADRAFT_106717"/>
<protein>
    <recommendedName>
        <fullName evidence="6">Tyrosine-protein kinase ephrin type A/B receptor-like domain-containing protein</fullName>
    </recommendedName>
</protein>
<sequence>MVSESNAAACKDAQPGYFATGPGATSETTCSPGYYSTGLAAQCTICPAGTHCNGSGNTRPQACEPGRFSASPGASQDCSLCRAGTFSNVTGATSCCSCCSGWYNDQAGQTHCFSCPNRGSFQQGWSPIGAISASDCTAAVGAMHSCNHDGDKCPRTGGSSPSSGAYKRSPPQRKQTLKCPSGHKKCPVYGMIYGAGYTRSYECVDTQNDLESCGGCVDGDSWNGEPSAAGGRDCSAIPNVDSVRCAKGQCIIGELLYVGEGAVSDDPCPQNSVNGDTRSLATA</sequence>
<dbReference type="InterPro" id="IPR011641">
    <property type="entry name" value="Tyr-kin_ephrin_A/B_rcpt-like"/>
</dbReference>
<dbReference type="InParanoid" id="K5WHL5"/>
<organism evidence="4 5">
    <name type="scientific">Phanerochaete carnosa (strain HHB-10118-sp)</name>
    <name type="common">White-rot fungus</name>
    <name type="synonym">Peniophora carnosa</name>
    <dbReference type="NCBI Taxonomy" id="650164"/>
    <lineage>
        <taxon>Eukaryota</taxon>
        <taxon>Fungi</taxon>
        <taxon>Dikarya</taxon>
        <taxon>Basidiomycota</taxon>
        <taxon>Agaricomycotina</taxon>
        <taxon>Agaricomycetes</taxon>
        <taxon>Polyporales</taxon>
        <taxon>Phanerochaetaceae</taxon>
        <taxon>Phanerochaete</taxon>
    </lineage>
</organism>
<dbReference type="Pfam" id="PF07699">
    <property type="entry name" value="Ephrin_rec_like"/>
    <property type="match status" value="1"/>
</dbReference>
<accession>K5WHL5</accession>
<dbReference type="InterPro" id="IPR038955">
    <property type="entry name" value="PriA/CPL1_fungi"/>
</dbReference>
<dbReference type="OrthoDB" id="439917at2759"/>
<dbReference type="Gene3D" id="2.10.50.10">
    <property type="entry name" value="Tumor Necrosis Factor Receptor, subunit A, domain 2"/>
    <property type="match status" value="1"/>
</dbReference>
<name>K5WHL5_PHACS</name>
<dbReference type="InterPro" id="IPR009030">
    <property type="entry name" value="Growth_fac_rcpt_cys_sf"/>
</dbReference>
<feature type="region of interest" description="Disordered" evidence="1">
    <location>
        <begin position="153"/>
        <end position="178"/>
    </location>
</feature>